<protein>
    <recommendedName>
        <fullName evidence="1">Tryptophan synthase beta chain-like PALP domain-containing protein</fullName>
    </recommendedName>
</protein>
<dbReference type="PANTHER" id="PTHR42937">
    <property type="match status" value="1"/>
</dbReference>
<dbReference type="EMBL" id="JAPWDQ010000008">
    <property type="protein sequence ID" value="KAJ5482753.1"/>
    <property type="molecule type" value="Genomic_DNA"/>
</dbReference>
<dbReference type="AlphaFoldDB" id="A0A9X0BSM3"/>
<dbReference type="Pfam" id="PF00291">
    <property type="entry name" value="PALP"/>
    <property type="match status" value="1"/>
</dbReference>
<proteinExistence type="predicted"/>
<dbReference type="InterPro" id="IPR001926">
    <property type="entry name" value="TrpB-like_PALP"/>
</dbReference>
<evidence type="ECO:0000313" key="2">
    <source>
        <dbReference type="EMBL" id="KAJ5482753.1"/>
    </source>
</evidence>
<organism evidence="2 3">
    <name type="scientific">Penicillium diatomitis</name>
    <dbReference type="NCBI Taxonomy" id="2819901"/>
    <lineage>
        <taxon>Eukaryota</taxon>
        <taxon>Fungi</taxon>
        <taxon>Dikarya</taxon>
        <taxon>Ascomycota</taxon>
        <taxon>Pezizomycotina</taxon>
        <taxon>Eurotiomycetes</taxon>
        <taxon>Eurotiomycetidae</taxon>
        <taxon>Eurotiales</taxon>
        <taxon>Aspergillaceae</taxon>
        <taxon>Penicillium</taxon>
    </lineage>
</organism>
<dbReference type="Gene3D" id="3.40.50.1100">
    <property type="match status" value="2"/>
</dbReference>
<accession>A0A9X0BSM3</accession>
<evidence type="ECO:0000313" key="3">
    <source>
        <dbReference type="Proteomes" id="UP001148312"/>
    </source>
</evidence>
<sequence length="369" mass="39470">MSSNGSMYINANAATERLDDIDTSAIRNFHRALPNYAPTPLLALPELAHELGIRAVFVKDESNRFGLPSFKVLGASWGCFCALTRHLGLPASADLLDVSAKAVSRKLSLVAATEGNHGRAVAFMARVLRIPARIHVPYSMNAQTRDLIASEGAFIARSRGDYDDAVSEAFSHAEESSGALFIQDTAFEGYTDVPRWIVQGYSTMLKEIDEQLAQVEVEADLMVSPVGVGSLAHAVVQHCKSRKKPVRVATVEPDSAPCLLRSLQAGAPVTVKTNDTIMDGMNCGTVSMTAWADLHRLVDVAVTVSSYESHEAVDFLAGEHILTGPCGGASLAALRRFQAQPSTSSLLGEASVVVLLSTEGSREYIAPSK</sequence>
<dbReference type="PANTHER" id="PTHR42937:SF1">
    <property type="entry name" value="DIAMINOPROPIONATE AMMONIA-LYASE"/>
    <property type="match status" value="1"/>
</dbReference>
<dbReference type="GeneID" id="81626050"/>
<comment type="caution">
    <text evidence="2">The sequence shown here is derived from an EMBL/GenBank/DDBJ whole genome shotgun (WGS) entry which is preliminary data.</text>
</comment>
<reference evidence="2" key="2">
    <citation type="journal article" date="2023" name="IMA Fungus">
        <title>Comparative genomic study of the Penicillium genus elucidates a diverse pangenome and 15 lateral gene transfer events.</title>
        <authorList>
            <person name="Petersen C."/>
            <person name="Sorensen T."/>
            <person name="Nielsen M.R."/>
            <person name="Sondergaard T.E."/>
            <person name="Sorensen J.L."/>
            <person name="Fitzpatrick D.A."/>
            <person name="Frisvad J.C."/>
            <person name="Nielsen K.L."/>
        </authorList>
    </citation>
    <scope>NUCLEOTIDE SEQUENCE</scope>
    <source>
        <strain evidence="2">IBT 30728</strain>
    </source>
</reference>
<reference evidence="2" key="1">
    <citation type="submission" date="2022-12" db="EMBL/GenBank/DDBJ databases">
        <authorList>
            <person name="Petersen C."/>
        </authorList>
    </citation>
    <scope>NUCLEOTIDE SEQUENCE</scope>
    <source>
        <strain evidence="2">IBT 30728</strain>
    </source>
</reference>
<dbReference type="InterPro" id="IPR036052">
    <property type="entry name" value="TrpB-like_PALP_sf"/>
</dbReference>
<name>A0A9X0BSM3_9EURO</name>
<gene>
    <name evidence="2" type="ORF">N7539_006199</name>
</gene>
<dbReference type="NCBIfam" id="NF006058">
    <property type="entry name" value="PRK08206.1"/>
    <property type="match status" value="1"/>
</dbReference>
<dbReference type="Proteomes" id="UP001148312">
    <property type="component" value="Unassembled WGS sequence"/>
</dbReference>
<feature type="domain" description="Tryptophan synthase beta chain-like PALP" evidence="1">
    <location>
        <begin position="34"/>
        <end position="356"/>
    </location>
</feature>
<keyword evidence="3" id="KW-1185">Reference proteome</keyword>
<dbReference type="RefSeq" id="XP_056788725.1">
    <property type="nucleotide sequence ID" value="XM_056935801.1"/>
</dbReference>
<evidence type="ECO:0000259" key="1">
    <source>
        <dbReference type="Pfam" id="PF00291"/>
    </source>
</evidence>
<dbReference type="SUPFAM" id="SSF53686">
    <property type="entry name" value="Tryptophan synthase beta subunit-like PLP-dependent enzymes"/>
    <property type="match status" value="1"/>
</dbReference>